<keyword evidence="4" id="KW-0812">Transmembrane</keyword>
<dbReference type="Pfam" id="PF04072">
    <property type="entry name" value="LCM"/>
    <property type="match status" value="1"/>
</dbReference>
<proteinExistence type="predicted"/>
<evidence type="ECO:0000256" key="4">
    <source>
        <dbReference type="SAM" id="Phobius"/>
    </source>
</evidence>
<organism evidence="5 6">
    <name type="scientific">Symbiochloris irregularis</name>
    <dbReference type="NCBI Taxonomy" id="706552"/>
    <lineage>
        <taxon>Eukaryota</taxon>
        <taxon>Viridiplantae</taxon>
        <taxon>Chlorophyta</taxon>
        <taxon>core chlorophytes</taxon>
        <taxon>Trebouxiophyceae</taxon>
        <taxon>Trebouxiales</taxon>
        <taxon>Trebouxiaceae</taxon>
        <taxon>Symbiochloris</taxon>
    </lineage>
</organism>
<dbReference type="NCBIfam" id="TIGR01167">
    <property type="entry name" value="LPXTG_anchor"/>
    <property type="match status" value="1"/>
</dbReference>
<evidence type="ECO:0000256" key="2">
    <source>
        <dbReference type="ARBA" id="ARBA00022679"/>
    </source>
</evidence>
<sequence length="210" mass="22623">MPHAENSPALSSSTGTQLLLAAGCTSLLGLGVYWLRKRRKYGTLSGVVSYSSRLIAAHRAVEGEQEYPLFQDPLAARLAGPEALKRAQDRSSEPDSSQGRLLGPTAVRTKWFDDRILEALSPSEHVIVFLESQENGACGIKLTLQKVEASAKLQCVCLGAGMDTRPWRLDLPPGVAWVLPSAVNVPHSPSRLRAGRVWLATFATGDGFSS</sequence>
<evidence type="ECO:0000256" key="1">
    <source>
        <dbReference type="ARBA" id="ARBA00022603"/>
    </source>
</evidence>
<keyword evidence="2" id="KW-0808">Transferase</keyword>
<dbReference type="SUPFAM" id="SSF53335">
    <property type="entry name" value="S-adenosyl-L-methionine-dependent methyltransferases"/>
    <property type="match status" value="1"/>
</dbReference>
<dbReference type="InterPro" id="IPR007213">
    <property type="entry name" value="Ppm1/Ppm2/Tcmp"/>
</dbReference>
<dbReference type="GO" id="GO:0008168">
    <property type="term" value="F:methyltransferase activity"/>
    <property type="evidence" value="ECO:0007669"/>
    <property type="project" value="UniProtKB-KW"/>
</dbReference>
<reference evidence="5 6" key="1">
    <citation type="journal article" date="2024" name="Nat. Commun.">
        <title>Phylogenomics reveals the evolutionary origins of lichenization in chlorophyte algae.</title>
        <authorList>
            <person name="Puginier C."/>
            <person name="Libourel C."/>
            <person name="Otte J."/>
            <person name="Skaloud P."/>
            <person name="Haon M."/>
            <person name="Grisel S."/>
            <person name="Petersen M."/>
            <person name="Berrin J.G."/>
            <person name="Delaux P.M."/>
            <person name="Dal Grande F."/>
            <person name="Keller J."/>
        </authorList>
    </citation>
    <scope>NUCLEOTIDE SEQUENCE [LARGE SCALE GENOMIC DNA]</scope>
    <source>
        <strain evidence="5 6">SAG 2036</strain>
    </source>
</reference>
<keyword evidence="6" id="KW-1185">Reference proteome</keyword>
<keyword evidence="4" id="KW-0472">Membrane</keyword>
<accession>A0AAW1NXK4</accession>
<keyword evidence="4" id="KW-1133">Transmembrane helix</keyword>
<protein>
    <submittedName>
        <fullName evidence="5">Uncharacterized protein</fullName>
    </submittedName>
</protein>
<dbReference type="GO" id="GO:0032259">
    <property type="term" value="P:methylation"/>
    <property type="evidence" value="ECO:0007669"/>
    <property type="project" value="UniProtKB-KW"/>
</dbReference>
<dbReference type="InterPro" id="IPR029063">
    <property type="entry name" value="SAM-dependent_MTases_sf"/>
</dbReference>
<dbReference type="AlphaFoldDB" id="A0AAW1NXK4"/>
<evidence type="ECO:0000256" key="3">
    <source>
        <dbReference type="SAM" id="MobiDB-lite"/>
    </source>
</evidence>
<feature type="region of interest" description="Disordered" evidence="3">
    <location>
        <begin position="82"/>
        <end position="101"/>
    </location>
</feature>
<comment type="caution">
    <text evidence="5">The sequence shown here is derived from an EMBL/GenBank/DDBJ whole genome shotgun (WGS) entry which is preliminary data.</text>
</comment>
<evidence type="ECO:0000313" key="6">
    <source>
        <dbReference type="Proteomes" id="UP001465755"/>
    </source>
</evidence>
<dbReference type="Gene3D" id="3.40.50.150">
    <property type="entry name" value="Vaccinia Virus protein VP39"/>
    <property type="match status" value="1"/>
</dbReference>
<evidence type="ECO:0000313" key="5">
    <source>
        <dbReference type="EMBL" id="KAK9798528.1"/>
    </source>
</evidence>
<feature type="compositionally biased region" description="Basic and acidic residues" evidence="3">
    <location>
        <begin position="83"/>
        <end position="93"/>
    </location>
</feature>
<gene>
    <name evidence="5" type="ORF">WJX73_008357</name>
</gene>
<dbReference type="PANTHER" id="PTHR43619">
    <property type="entry name" value="S-ADENOSYL-L-METHIONINE-DEPENDENT METHYLTRANSFERASE YKTD-RELATED"/>
    <property type="match status" value="1"/>
</dbReference>
<dbReference type="Proteomes" id="UP001465755">
    <property type="component" value="Unassembled WGS sequence"/>
</dbReference>
<dbReference type="EMBL" id="JALJOQ010000098">
    <property type="protein sequence ID" value="KAK9798528.1"/>
    <property type="molecule type" value="Genomic_DNA"/>
</dbReference>
<feature type="transmembrane region" description="Helical" evidence="4">
    <location>
        <begin position="15"/>
        <end position="35"/>
    </location>
</feature>
<keyword evidence="1" id="KW-0489">Methyltransferase</keyword>
<name>A0AAW1NXK4_9CHLO</name>
<dbReference type="PANTHER" id="PTHR43619:SF2">
    <property type="entry name" value="S-ADENOSYL-L-METHIONINE-DEPENDENT METHYLTRANSFERASES SUPERFAMILY PROTEIN"/>
    <property type="match status" value="1"/>
</dbReference>